<gene>
    <name evidence="1" type="ORF">DPMN_157578</name>
</gene>
<evidence type="ECO:0000313" key="1">
    <source>
        <dbReference type="EMBL" id="KAH3779772.1"/>
    </source>
</evidence>
<keyword evidence="2" id="KW-1185">Reference proteome</keyword>
<accession>A0A9D4EG89</accession>
<protein>
    <submittedName>
        <fullName evidence="1">Uncharacterized protein</fullName>
    </submittedName>
</protein>
<sequence>MPYKIQKNLVNIPPGSFLHPSRATIRGHNQRFRQMQCSSTCYQSCFFPATIILWNSLSQRTIDLSTHESFRV</sequence>
<dbReference type="Proteomes" id="UP000828390">
    <property type="component" value="Unassembled WGS sequence"/>
</dbReference>
<proteinExistence type="predicted"/>
<name>A0A9D4EG89_DREPO</name>
<dbReference type="EMBL" id="JAIWYP010000008">
    <property type="protein sequence ID" value="KAH3779772.1"/>
    <property type="molecule type" value="Genomic_DNA"/>
</dbReference>
<reference evidence="1" key="2">
    <citation type="submission" date="2020-11" db="EMBL/GenBank/DDBJ databases">
        <authorList>
            <person name="McCartney M.A."/>
            <person name="Auch B."/>
            <person name="Kono T."/>
            <person name="Mallez S."/>
            <person name="Becker A."/>
            <person name="Gohl D.M."/>
            <person name="Silverstein K.A.T."/>
            <person name="Koren S."/>
            <person name="Bechman K.B."/>
            <person name="Herman A."/>
            <person name="Abrahante J.E."/>
            <person name="Garbe J."/>
        </authorList>
    </citation>
    <scope>NUCLEOTIDE SEQUENCE</scope>
    <source>
        <strain evidence="1">Duluth1</strain>
        <tissue evidence="1">Whole animal</tissue>
    </source>
</reference>
<organism evidence="1 2">
    <name type="scientific">Dreissena polymorpha</name>
    <name type="common">Zebra mussel</name>
    <name type="synonym">Mytilus polymorpha</name>
    <dbReference type="NCBI Taxonomy" id="45954"/>
    <lineage>
        <taxon>Eukaryota</taxon>
        <taxon>Metazoa</taxon>
        <taxon>Spiralia</taxon>
        <taxon>Lophotrochozoa</taxon>
        <taxon>Mollusca</taxon>
        <taxon>Bivalvia</taxon>
        <taxon>Autobranchia</taxon>
        <taxon>Heteroconchia</taxon>
        <taxon>Euheterodonta</taxon>
        <taxon>Imparidentia</taxon>
        <taxon>Neoheterodontei</taxon>
        <taxon>Myida</taxon>
        <taxon>Dreissenoidea</taxon>
        <taxon>Dreissenidae</taxon>
        <taxon>Dreissena</taxon>
    </lineage>
</organism>
<dbReference type="AlphaFoldDB" id="A0A9D4EG89"/>
<reference evidence="1" key="1">
    <citation type="journal article" date="2019" name="bioRxiv">
        <title>The Genome of the Zebra Mussel, Dreissena polymorpha: A Resource for Invasive Species Research.</title>
        <authorList>
            <person name="McCartney M.A."/>
            <person name="Auch B."/>
            <person name="Kono T."/>
            <person name="Mallez S."/>
            <person name="Zhang Y."/>
            <person name="Obille A."/>
            <person name="Becker A."/>
            <person name="Abrahante J.E."/>
            <person name="Garbe J."/>
            <person name="Badalamenti J.P."/>
            <person name="Herman A."/>
            <person name="Mangelson H."/>
            <person name="Liachko I."/>
            <person name="Sullivan S."/>
            <person name="Sone E.D."/>
            <person name="Koren S."/>
            <person name="Silverstein K.A.T."/>
            <person name="Beckman K.B."/>
            <person name="Gohl D.M."/>
        </authorList>
    </citation>
    <scope>NUCLEOTIDE SEQUENCE</scope>
    <source>
        <strain evidence="1">Duluth1</strain>
        <tissue evidence="1">Whole animal</tissue>
    </source>
</reference>
<evidence type="ECO:0000313" key="2">
    <source>
        <dbReference type="Proteomes" id="UP000828390"/>
    </source>
</evidence>
<comment type="caution">
    <text evidence="1">The sequence shown here is derived from an EMBL/GenBank/DDBJ whole genome shotgun (WGS) entry which is preliminary data.</text>
</comment>